<dbReference type="Proteomes" id="UP000199341">
    <property type="component" value="Unassembled WGS sequence"/>
</dbReference>
<keyword evidence="1" id="KW-0805">Transcription regulation</keyword>
<dbReference type="InterPro" id="IPR036390">
    <property type="entry name" value="WH_DNA-bd_sf"/>
</dbReference>
<dbReference type="Gene3D" id="1.20.120.530">
    <property type="entry name" value="GntR ligand-binding domain-like"/>
    <property type="match status" value="1"/>
</dbReference>
<dbReference type="GO" id="GO:0003677">
    <property type="term" value="F:DNA binding"/>
    <property type="evidence" value="ECO:0007669"/>
    <property type="project" value="UniProtKB-KW"/>
</dbReference>
<evidence type="ECO:0000256" key="1">
    <source>
        <dbReference type="ARBA" id="ARBA00023015"/>
    </source>
</evidence>
<evidence type="ECO:0000256" key="3">
    <source>
        <dbReference type="ARBA" id="ARBA00023163"/>
    </source>
</evidence>
<dbReference type="PANTHER" id="PTHR43537">
    <property type="entry name" value="TRANSCRIPTIONAL REGULATOR, GNTR FAMILY"/>
    <property type="match status" value="1"/>
</dbReference>
<dbReference type="EMBL" id="FNIE01000001">
    <property type="protein sequence ID" value="SDM67068.1"/>
    <property type="molecule type" value="Genomic_DNA"/>
</dbReference>
<evidence type="ECO:0000259" key="4">
    <source>
        <dbReference type="PROSITE" id="PS50949"/>
    </source>
</evidence>
<dbReference type="InterPro" id="IPR011711">
    <property type="entry name" value="GntR_C"/>
</dbReference>
<evidence type="ECO:0000256" key="2">
    <source>
        <dbReference type="ARBA" id="ARBA00023125"/>
    </source>
</evidence>
<dbReference type="SMART" id="SM00345">
    <property type="entry name" value="HTH_GNTR"/>
    <property type="match status" value="1"/>
</dbReference>
<dbReference type="SMART" id="SM00895">
    <property type="entry name" value="FCD"/>
    <property type="match status" value="1"/>
</dbReference>
<proteinExistence type="predicted"/>
<dbReference type="AlphaFoldDB" id="A0A1G9V4I2"/>
<dbReference type="STRING" id="310781.SAMN05216259_101124"/>
<name>A0A1G9V4I2_9ACTN</name>
<evidence type="ECO:0000313" key="6">
    <source>
        <dbReference type="Proteomes" id="UP000199341"/>
    </source>
</evidence>
<gene>
    <name evidence="5" type="ORF">SAMN05216259_101124</name>
</gene>
<keyword evidence="3" id="KW-0804">Transcription</keyword>
<dbReference type="PROSITE" id="PS50949">
    <property type="entry name" value="HTH_GNTR"/>
    <property type="match status" value="1"/>
</dbReference>
<feature type="domain" description="HTH gntR-type" evidence="4">
    <location>
        <begin position="19"/>
        <end position="86"/>
    </location>
</feature>
<protein>
    <submittedName>
        <fullName evidence="5">DNA-binding transcriptional regulator, GntR family</fullName>
    </submittedName>
</protein>
<accession>A0A1G9V4I2</accession>
<sequence length="225" mass="24338">MRYGRRVTETYEGSAVAPLPAADRAYLHTKRAILRGDLVGGQVVSEGQICDALGISRTPVHEAFLRLDAERLLALAPRRGAVVVPMEPQEARNVLEMREAVEGAAAARLVADGPAPAPLLERLRANLDRQRDFADAADTDGFIGCDEDFHAAVVTGSGNATAVHFFALLRDRQQRLRHQLLGLRPGELGVVLADHHRLLARLAAGDADGYRTELAAHVARHRGAL</sequence>
<dbReference type="PANTHER" id="PTHR43537:SF24">
    <property type="entry name" value="GLUCONATE OPERON TRANSCRIPTIONAL REPRESSOR"/>
    <property type="match status" value="1"/>
</dbReference>
<dbReference type="GO" id="GO:0003700">
    <property type="term" value="F:DNA-binding transcription factor activity"/>
    <property type="evidence" value="ECO:0007669"/>
    <property type="project" value="InterPro"/>
</dbReference>
<dbReference type="SUPFAM" id="SSF48008">
    <property type="entry name" value="GntR ligand-binding domain-like"/>
    <property type="match status" value="1"/>
</dbReference>
<dbReference type="Gene3D" id="1.10.10.10">
    <property type="entry name" value="Winged helix-like DNA-binding domain superfamily/Winged helix DNA-binding domain"/>
    <property type="match status" value="1"/>
</dbReference>
<dbReference type="Pfam" id="PF00392">
    <property type="entry name" value="GntR"/>
    <property type="match status" value="1"/>
</dbReference>
<evidence type="ECO:0000313" key="5">
    <source>
        <dbReference type="EMBL" id="SDM67068.1"/>
    </source>
</evidence>
<dbReference type="InterPro" id="IPR008920">
    <property type="entry name" value="TF_FadR/GntR_C"/>
</dbReference>
<dbReference type="Pfam" id="PF07729">
    <property type="entry name" value="FCD"/>
    <property type="match status" value="1"/>
</dbReference>
<keyword evidence="6" id="KW-1185">Reference proteome</keyword>
<dbReference type="InterPro" id="IPR000524">
    <property type="entry name" value="Tscrpt_reg_HTH_GntR"/>
</dbReference>
<keyword evidence="2 5" id="KW-0238">DNA-binding</keyword>
<dbReference type="InterPro" id="IPR036388">
    <property type="entry name" value="WH-like_DNA-bd_sf"/>
</dbReference>
<organism evidence="5 6">
    <name type="scientific">Actinacidiphila guanduensis</name>
    <dbReference type="NCBI Taxonomy" id="310781"/>
    <lineage>
        <taxon>Bacteria</taxon>
        <taxon>Bacillati</taxon>
        <taxon>Actinomycetota</taxon>
        <taxon>Actinomycetes</taxon>
        <taxon>Kitasatosporales</taxon>
        <taxon>Streptomycetaceae</taxon>
        <taxon>Actinacidiphila</taxon>
    </lineage>
</organism>
<reference evidence="5 6" key="1">
    <citation type="submission" date="2016-10" db="EMBL/GenBank/DDBJ databases">
        <authorList>
            <person name="de Groot N.N."/>
        </authorList>
    </citation>
    <scope>NUCLEOTIDE SEQUENCE [LARGE SCALE GENOMIC DNA]</scope>
    <source>
        <strain evidence="5 6">CGMCC 4.2022</strain>
    </source>
</reference>
<dbReference type="SUPFAM" id="SSF46785">
    <property type="entry name" value="Winged helix' DNA-binding domain"/>
    <property type="match status" value="1"/>
</dbReference>